<proteinExistence type="predicted"/>
<keyword evidence="1" id="KW-0805">Transcription regulation</keyword>
<evidence type="ECO:0000256" key="1">
    <source>
        <dbReference type="ARBA" id="ARBA00023015"/>
    </source>
</evidence>
<dbReference type="Proteomes" id="UP000018934">
    <property type="component" value="Chromosome"/>
</dbReference>
<feature type="domain" description="Cyclic nucleotide-binding" evidence="4">
    <location>
        <begin position="27"/>
        <end position="126"/>
    </location>
</feature>
<gene>
    <name evidence="6" type="ORF">DEHRE_10415</name>
</gene>
<evidence type="ECO:0008006" key="8">
    <source>
        <dbReference type="Google" id="ProtNLM"/>
    </source>
</evidence>
<dbReference type="EMBL" id="CP007033">
    <property type="protein sequence ID" value="AHF11409.1"/>
    <property type="molecule type" value="Genomic_DNA"/>
</dbReference>
<evidence type="ECO:0000259" key="4">
    <source>
        <dbReference type="PROSITE" id="PS50042"/>
    </source>
</evidence>
<dbReference type="CDD" id="cd00038">
    <property type="entry name" value="CAP_ED"/>
    <property type="match status" value="1"/>
</dbReference>
<dbReference type="InterPro" id="IPR018490">
    <property type="entry name" value="cNMP-bd_dom_sf"/>
</dbReference>
<dbReference type="Gene3D" id="2.60.120.10">
    <property type="entry name" value="Jelly Rolls"/>
    <property type="match status" value="1"/>
</dbReference>
<organism evidence="6 7">
    <name type="scientific">Dehalobacter restrictus (strain DSM 9455 / PER-K23)</name>
    <dbReference type="NCBI Taxonomy" id="871738"/>
    <lineage>
        <taxon>Bacteria</taxon>
        <taxon>Bacillati</taxon>
        <taxon>Bacillota</taxon>
        <taxon>Clostridia</taxon>
        <taxon>Eubacteriales</taxon>
        <taxon>Desulfitobacteriaceae</taxon>
        <taxon>Dehalobacter</taxon>
    </lineage>
</organism>
<keyword evidence="2" id="KW-0238">DNA-binding</keyword>
<dbReference type="InterPro" id="IPR000595">
    <property type="entry name" value="cNMP-bd_dom"/>
</dbReference>
<dbReference type="RefSeq" id="WP_025205941.1">
    <property type="nucleotide sequence ID" value="NZ_CP007033.1"/>
</dbReference>
<name>A0ABN4BVU3_DEHRP</name>
<feature type="domain" description="HTH crp-type" evidence="5">
    <location>
        <begin position="140"/>
        <end position="214"/>
    </location>
</feature>
<protein>
    <recommendedName>
        <fullName evidence="8">Crp/Fnr family transcriptional regulator</fullName>
    </recommendedName>
</protein>
<keyword evidence="3" id="KW-0804">Transcription</keyword>
<evidence type="ECO:0000256" key="2">
    <source>
        <dbReference type="ARBA" id="ARBA00023125"/>
    </source>
</evidence>
<dbReference type="InterPro" id="IPR014710">
    <property type="entry name" value="RmlC-like_jellyroll"/>
</dbReference>
<evidence type="ECO:0000259" key="5">
    <source>
        <dbReference type="PROSITE" id="PS51063"/>
    </source>
</evidence>
<evidence type="ECO:0000313" key="7">
    <source>
        <dbReference type="Proteomes" id="UP000018934"/>
    </source>
</evidence>
<dbReference type="InterPro" id="IPR036390">
    <property type="entry name" value="WH_DNA-bd_sf"/>
</dbReference>
<sequence>MEGNNCFIFGNKIVPGIFFERGNELKFKRNQIIYYPGQLLEGILIVTEGRVENFIYSSNGNSKIFFIFGPGSIIGETNIFGNVLNPVYYKASDNAKALYVSRNTLVDILKTDYTAVEFLMESMAKKIVTFYYQTQDLTFGEAETRVCNTLIQLARYYGEKNSDNTVSLNIKITHQFLSDILGINRTTASKIAISLKKRNLIDVKSGKYIITDIDKLSAYNKAITE</sequence>
<reference evidence="6 7" key="1">
    <citation type="journal article" date="2013" name="Stand. Genomic Sci.">
        <title>Complete genome sequence of Dehalobacter restrictus PER-K23(T.).</title>
        <authorList>
            <person name="Kruse T."/>
            <person name="Maillard J."/>
            <person name="Goodwin L."/>
            <person name="Woyke T."/>
            <person name="Teshima H."/>
            <person name="Bruce D."/>
            <person name="Detter C."/>
            <person name="Tapia R."/>
            <person name="Han C."/>
            <person name="Huntemann M."/>
            <person name="Wei C.L."/>
            <person name="Han J."/>
            <person name="Chen A."/>
            <person name="Kyrpides N."/>
            <person name="Szeto E."/>
            <person name="Markowitz V."/>
            <person name="Ivanova N."/>
            <person name="Pagani I."/>
            <person name="Pati A."/>
            <person name="Pitluck S."/>
            <person name="Nolan M."/>
            <person name="Holliger C."/>
            <person name="Smidt H."/>
        </authorList>
    </citation>
    <scope>NUCLEOTIDE SEQUENCE [LARGE SCALE GENOMIC DNA]</scope>
    <source>
        <strain evidence="7">DSM 9455</strain>
    </source>
</reference>
<dbReference type="PROSITE" id="PS51063">
    <property type="entry name" value="HTH_CRP_2"/>
    <property type="match status" value="1"/>
</dbReference>
<dbReference type="Pfam" id="PF13545">
    <property type="entry name" value="HTH_Crp_2"/>
    <property type="match status" value="1"/>
</dbReference>
<dbReference type="PROSITE" id="PS50042">
    <property type="entry name" value="CNMP_BINDING_3"/>
    <property type="match status" value="1"/>
</dbReference>
<dbReference type="Pfam" id="PF00027">
    <property type="entry name" value="cNMP_binding"/>
    <property type="match status" value="1"/>
</dbReference>
<dbReference type="SUPFAM" id="SSF51206">
    <property type="entry name" value="cAMP-binding domain-like"/>
    <property type="match status" value="1"/>
</dbReference>
<dbReference type="SUPFAM" id="SSF46785">
    <property type="entry name" value="Winged helix' DNA-binding domain"/>
    <property type="match status" value="1"/>
</dbReference>
<dbReference type="SMART" id="SM00419">
    <property type="entry name" value="HTH_CRP"/>
    <property type="match status" value="1"/>
</dbReference>
<evidence type="ECO:0000313" key="6">
    <source>
        <dbReference type="EMBL" id="AHF11409.1"/>
    </source>
</evidence>
<dbReference type="InterPro" id="IPR012318">
    <property type="entry name" value="HTH_CRP"/>
</dbReference>
<keyword evidence="7" id="KW-1185">Reference proteome</keyword>
<evidence type="ECO:0000256" key="3">
    <source>
        <dbReference type="ARBA" id="ARBA00023163"/>
    </source>
</evidence>
<accession>A0ABN4BVU3</accession>